<dbReference type="UniPathway" id="UPA00665"/>
<dbReference type="GO" id="GO:0004190">
    <property type="term" value="F:aspartic-type endopeptidase activity"/>
    <property type="evidence" value="ECO:0007669"/>
    <property type="project" value="UniProtKB-UniRule"/>
</dbReference>
<comment type="pathway">
    <text evidence="9">Protein modification; lipoprotein biosynthesis (signal peptide cleavage).</text>
</comment>
<evidence type="ECO:0000256" key="5">
    <source>
        <dbReference type="ARBA" id="ARBA00022750"/>
    </source>
</evidence>
<keyword evidence="8 9" id="KW-0472">Membrane</keyword>
<comment type="similarity">
    <text evidence="1 9 11">Belongs to the peptidase A8 family.</text>
</comment>
<evidence type="ECO:0000313" key="12">
    <source>
        <dbReference type="EMBL" id="SEH59367.1"/>
    </source>
</evidence>
<keyword evidence="5 9" id="KW-0064">Aspartyl protease</keyword>
<evidence type="ECO:0000256" key="2">
    <source>
        <dbReference type="ARBA" id="ARBA00022475"/>
    </source>
</evidence>
<comment type="subcellular location">
    <subcellularLocation>
        <location evidence="9">Cell membrane</location>
        <topology evidence="9">Multi-pass membrane protein</topology>
    </subcellularLocation>
</comment>
<protein>
    <recommendedName>
        <fullName evidence="9">Lipoprotein signal peptidase</fullName>
        <ecNumber evidence="9">3.4.23.36</ecNumber>
    </recommendedName>
    <alternativeName>
        <fullName evidence="9">Prolipoprotein signal peptidase</fullName>
    </alternativeName>
    <alternativeName>
        <fullName evidence="9">Signal peptidase II</fullName>
        <shortName evidence="9">SPase II</shortName>
    </alternativeName>
</protein>
<evidence type="ECO:0000256" key="4">
    <source>
        <dbReference type="ARBA" id="ARBA00022692"/>
    </source>
</evidence>
<gene>
    <name evidence="9" type="primary">lspA</name>
    <name evidence="13" type="ORF">BAZSYMA_ACONTIG05077_2</name>
    <name evidence="12" type="ORF">BAZSYMB_SCAFFOLD00031_9</name>
</gene>
<dbReference type="PANTHER" id="PTHR33695:SF1">
    <property type="entry name" value="LIPOPROTEIN SIGNAL PEPTIDASE"/>
    <property type="match status" value="1"/>
</dbReference>
<evidence type="ECO:0000256" key="11">
    <source>
        <dbReference type="RuleBase" id="RU004181"/>
    </source>
</evidence>
<dbReference type="EC" id="3.4.23.36" evidence="9"/>
<reference evidence="13" key="1">
    <citation type="submission" date="2016-06" db="EMBL/GenBank/DDBJ databases">
        <authorList>
            <person name="Olsen C.W."/>
            <person name="Carey S."/>
            <person name="Hinshaw L."/>
            <person name="Karasin A.I."/>
        </authorList>
    </citation>
    <scope>NUCLEOTIDE SEQUENCE [LARGE SCALE GENOMIC DNA]</scope>
    <source>
        <strain evidence="13">BazSymA</strain>
        <strain evidence="12">BazSymB</strain>
    </source>
</reference>
<dbReference type="EMBL" id="CVUD02000035">
    <property type="protein sequence ID" value="SEH59367.1"/>
    <property type="molecule type" value="Genomic_DNA"/>
</dbReference>
<comment type="catalytic activity">
    <reaction evidence="9 10">
        <text>Release of signal peptides from bacterial membrane prolipoproteins. Hydrolyzes -Xaa-Yaa-Zaa-|-(S,diacylglyceryl)Cys-, in which Xaa is hydrophobic (preferably Leu), and Yaa (Ala or Ser) and Zaa (Gly or Ala) have small, neutral side chains.</text>
        <dbReference type="EC" id="3.4.23.36"/>
    </reaction>
</comment>
<feature type="active site" evidence="9">
    <location>
        <position position="136"/>
    </location>
</feature>
<dbReference type="PRINTS" id="PR00781">
    <property type="entry name" value="LIPOSIGPTASE"/>
</dbReference>
<dbReference type="GO" id="GO:0006508">
    <property type="term" value="P:proteolysis"/>
    <property type="evidence" value="ECO:0007669"/>
    <property type="project" value="UniProtKB-KW"/>
</dbReference>
<dbReference type="OrthoDB" id="9810259at2"/>
<proteinExistence type="inferred from homology"/>
<evidence type="ECO:0000256" key="9">
    <source>
        <dbReference type="HAMAP-Rule" id="MF_00161"/>
    </source>
</evidence>
<keyword evidence="2 9" id="KW-1003">Cell membrane</keyword>
<dbReference type="PROSITE" id="PS00855">
    <property type="entry name" value="SPASE_II"/>
    <property type="match status" value="1"/>
</dbReference>
<dbReference type="Pfam" id="PF01252">
    <property type="entry name" value="Peptidase_A8"/>
    <property type="match status" value="1"/>
</dbReference>
<feature type="transmembrane region" description="Helical" evidence="9">
    <location>
        <begin position="6"/>
        <end position="25"/>
    </location>
</feature>
<keyword evidence="7 9" id="KW-1133">Transmembrane helix</keyword>
<keyword evidence="13" id="KW-0449">Lipoprotein</keyword>
<evidence type="ECO:0000256" key="3">
    <source>
        <dbReference type="ARBA" id="ARBA00022670"/>
    </source>
</evidence>
<keyword evidence="3 9" id="KW-0645">Protease</keyword>
<feature type="transmembrane region" description="Helical" evidence="9">
    <location>
        <begin position="62"/>
        <end position="83"/>
    </location>
</feature>
<dbReference type="RefSeq" id="WP_090715068.1">
    <property type="nucleotide sequence ID" value="NZ_CAESAP020000397.1"/>
</dbReference>
<sequence>MKIRSYFLWVLILVILDQMSKWLAYETLGGIGNSVDINAFFSLTFAHNYGAAFSLWADGGGWQRDFLSSISVIASIAITIWIFKTPLKQKFKLISLTLILSGAVGNMIDRITNGFVVDFIHFHYQDFHWPIFNFADIFITVGVVLLLIVDWKK</sequence>
<dbReference type="HAMAP" id="MF_00161">
    <property type="entry name" value="LspA"/>
    <property type="match status" value="1"/>
</dbReference>
<evidence type="ECO:0000256" key="1">
    <source>
        <dbReference type="ARBA" id="ARBA00006139"/>
    </source>
</evidence>
<evidence type="ECO:0000256" key="8">
    <source>
        <dbReference type="ARBA" id="ARBA00023136"/>
    </source>
</evidence>
<dbReference type="InterPro" id="IPR001872">
    <property type="entry name" value="Peptidase_A8"/>
</dbReference>
<dbReference type="EMBL" id="CDSC02000099">
    <property type="protein sequence ID" value="SEH68311.1"/>
    <property type="molecule type" value="Genomic_DNA"/>
</dbReference>
<dbReference type="NCBIfam" id="TIGR00077">
    <property type="entry name" value="lspA"/>
    <property type="match status" value="1"/>
</dbReference>
<evidence type="ECO:0000313" key="15">
    <source>
        <dbReference type="Proteomes" id="UP000198988"/>
    </source>
</evidence>
<feature type="active site" evidence="9">
    <location>
        <position position="118"/>
    </location>
</feature>
<evidence type="ECO:0000313" key="14">
    <source>
        <dbReference type="Proteomes" id="UP000198559"/>
    </source>
</evidence>
<accession>A0A1H6K040</accession>
<keyword evidence="6 9" id="KW-0378">Hydrolase</keyword>
<dbReference type="Proteomes" id="UP000198559">
    <property type="component" value="Unassembled WGS sequence"/>
</dbReference>
<evidence type="ECO:0000256" key="7">
    <source>
        <dbReference type="ARBA" id="ARBA00022989"/>
    </source>
</evidence>
<dbReference type="AlphaFoldDB" id="A0A1H6K040"/>
<dbReference type="GO" id="GO:0005886">
    <property type="term" value="C:plasma membrane"/>
    <property type="evidence" value="ECO:0007669"/>
    <property type="project" value="UniProtKB-SubCell"/>
</dbReference>
<dbReference type="STRING" id="235205.BAZSYMB_SCAFFOLD00031_9"/>
<evidence type="ECO:0000256" key="10">
    <source>
        <dbReference type="RuleBase" id="RU000594"/>
    </source>
</evidence>
<reference evidence="14 15" key="2">
    <citation type="submission" date="2016-06" db="EMBL/GenBank/DDBJ databases">
        <authorList>
            <person name="Petersen J."/>
            <person name="Sayavedra L."/>
        </authorList>
    </citation>
    <scope>NUCLEOTIDE SEQUENCE [LARGE SCALE GENOMIC DNA]</scope>
    <source>
        <strain evidence="15">BazSymA</strain>
        <strain evidence="14">BazSymB</strain>
    </source>
</reference>
<dbReference type="PANTHER" id="PTHR33695">
    <property type="entry name" value="LIPOPROTEIN SIGNAL PEPTIDASE"/>
    <property type="match status" value="1"/>
</dbReference>
<evidence type="ECO:0000256" key="6">
    <source>
        <dbReference type="ARBA" id="ARBA00022801"/>
    </source>
</evidence>
<feature type="transmembrane region" description="Helical" evidence="9">
    <location>
        <begin position="128"/>
        <end position="149"/>
    </location>
</feature>
<evidence type="ECO:0000313" key="13">
    <source>
        <dbReference type="EMBL" id="SEH68311.1"/>
    </source>
</evidence>
<name>A0A1H6K040_9GAMM</name>
<organism evidence="13 15">
    <name type="scientific">Bathymodiolus azoricus thioautotrophic gill symbiont</name>
    <dbReference type="NCBI Taxonomy" id="235205"/>
    <lineage>
        <taxon>Bacteria</taxon>
        <taxon>Pseudomonadati</taxon>
        <taxon>Pseudomonadota</taxon>
        <taxon>Gammaproteobacteria</taxon>
        <taxon>sulfur-oxidizing symbionts</taxon>
    </lineage>
</organism>
<comment type="function">
    <text evidence="9 10">This protein specifically catalyzes the removal of signal peptides from prolipoproteins.</text>
</comment>
<dbReference type="Proteomes" id="UP000198988">
    <property type="component" value="Unassembled WGS sequence"/>
</dbReference>
<keyword evidence="4 9" id="KW-0812">Transmembrane</keyword>
<feature type="transmembrane region" description="Helical" evidence="9">
    <location>
        <begin position="37"/>
        <end position="56"/>
    </location>
</feature>